<accession>A0A9W6BIF9</accession>
<organism evidence="1 2">
    <name type="scientific">Pleodorina starrii</name>
    <dbReference type="NCBI Taxonomy" id="330485"/>
    <lineage>
        <taxon>Eukaryota</taxon>
        <taxon>Viridiplantae</taxon>
        <taxon>Chlorophyta</taxon>
        <taxon>core chlorophytes</taxon>
        <taxon>Chlorophyceae</taxon>
        <taxon>CS clade</taxon>
        <taxon>Chlamydomonadales</taxon>
        <taxon>Volvocaceae</taxon>
        <taxon>Pleodorina</taxon>
    </lineage>
</organism>
<reference evidence="1 2" key="1">
    <citation type="journal article" date="2023" name="Commun. Biol.">
        <title>Reorganization of the ancestral sex-determining regions during the evolution of trioecy in Pleodorina starrii.</title>
        <authorList>
            <person name="Takahashi K."/>
            <person name="Suzuki S."/>
            <person name="Kawai-Toyooka H."/>
            <person name="Yamamoto K."/>
            <person name="Hamaji T."/>
            <person name="Ootsuki R."/>
            <person name="Yamaguchi H."/>
            <person name="Kawachi M."/>
            <person name="Higashiyama T."/>
            <person name="Nozaki H."/>
        </authorList>
    </citation>
    <scope>NUCLEOTIDE SEQUENCE [LARGE SCALE GENOMIC DNA]</scope>
    <source>
        <strain evidence="1 2">NIES-4479</strain>
    </source>
</reference>
<keyword evidence="2" id="KW-1185">Reference proteome</keyword>
<dbReference type="Proteomes" id="UP001165080">
    <property type="component" value="Unassembled WGS sequence"/>
</dbReference>
<name>A0A9W6BIF9_9CHLO</name>
<comment type="caution">
    <text evidence="1">The sequence shown here is derived from an EMBL/GenBank/DDBJ whole genome shotgun (WGS) entry which is preliminary data.</text>
</comment>
<dbReference type="EMBL" id="BRXU01000006">
    <property type="protein sequence ID" value="GLC52811.1"/>
    <property type="molecule type" value="Genomic_DNA"/>
</dbReference>
<gene>
    <name evidence="1" type="primary">PLESTBF000345</name>
    <name evidence="1" type="ORF">PLESTB_000671200</name>
</gene>
<protein>
    <submittedName>
        <fullName evidence="1">Uncharacterized protein</fullName>
    </submittedName>
</protein>
<sequence length="343" mass="37101">MSKKNDCRYLGGVDSQGLCRLGCSAHSHTPTDEYLQAYLSSAGLDKSILSALLKETVLSARKGSDYTLLHQLNATKDFPKAELRVNLQHLLAQSAVLSELGLFNNNDAIYSGIALDAWHVRRVLEGFAGAGASDQRVAEYRSRLMDGPKGLVAKTKATIENSLPVLRLIRCRQRHGVLHQHGIPVSSAAAAQPPDATGFAAAGFADSEEQQLRSARLLGALGAGSKLLADRYPLQNLLACAAHAADCTVQALEAALADIRKSDCFDDTTHLYTFWEGWVPDDRKELAARVNKSTQLKDGRKDMQAVITEAGFRDLELVAVCTGVSMSGGSTFTAYVYRRLLPV</sequence>
<dbReference type="AlphaFoldDB" id="A0A9W6BIF9"/>
<evidence type="ECO:0000313" key="1">
    <source>
        <dbReference type="EMBL" id="GLC52811.1"/>
    </source>
</evidence>
<evidence type="ECO:0000313" key="2">
    <source>
        <dbReference type="Proteomes" id="UP001165080"/>
    </source>
</evidence>
<proteinExistence type="predicted"/>